<name>A0A9Q8QJH0_9HYPO</name>
<evidence type="ECO:0000313" key="1">
    <source>
        <dbReference type="EMBL" id="UNI22164.1"/>
    </source>
</evidence>
<proteinExistence type="predicted"/>
<dbReference type="EMBL" id="CP086361">
    <property type="protein sequence ID" value="UNI22164.1"/>
    <property type="molecule type" value="Genomic_DNA"/>
</dbReference>
<gene>
    <name evidence="1" type="ORF">JDV02_008078</name>
</gene>
<reference evidence="1" key="1">
    <citation type="submission" date="2021-11" db="EMBL/GenBank/DDBJ databases">
        <title>Purpureocillium_takamizusanense_genome.</title>
        <authorList>
            <person name="Nguyen N.-H."/>
        </authorList>
    </citation>
    <scope>NUCLEOTIDE SEQUENCE</scope>
    <source>
        <strain evidence="1">PT3</strain>
    </source>
</reference>
<organism evidence="1 2">
    <name type="scientific">Purpureocillium takamizusanense</name>
    <dbReference type="NCBI Taxonomy" id="2060973"/>
    <lineage>
        <taxon>Eukaryota</taxon>
        <taxon>Fungi</taxon>
        <taxon>Dikarya</taxon>
        <taxon>Ascomycota</taxon>
        <taxon>Pezizomycotina</taxon>
        <taxon>Sordariomycetes</taxon>
        <taxon>Hypocreomycetidae</taxon>
        <taxon>Hypocreales</taxon>
        <taxon>Ophiocordycipitaceae</taxon>
        <taxon>Purpureocillium</taxon>
    </lineage>
</organism>
<dbReference type="KEGG" id="ptkz:JDV02_008078"/>
<keyword evidence="2" id="KW-1185">Reference proteome</keyword>
<protein>
    <submittedName>
        <fullName evidence="1">Uncharacterized protein</fullName>
    </submittedName>
</protein>
<evidence type="ECO:0000313" key="2">
    <source>
        <dbReference type="Proteomes" id="UP000829364"/>
    </source>
</evidence>
<dbReference type="AlphaFoldDB" id="A0A9Q8QJH0"/>
<dbReference type="Proteomes" id="UP000829364">
    <property type="component" value="Chromosome 8"/>
</dbReference>
<dbReference type="RefSeq" id="XP_047845645.1">
    <property type="nucleotide sequence ID" value="XM_047989641.1"/>
</dbReference>
<accession>A0A9Q8QJH0</accession>
<dbReference type="GeneID" id="72070026"/>
<sequence length="107" mass="11801">MTLVSKLEFFLARAADRLRKCRMTGTGEEPPPMGAFQAFGINSSSGSSSLWGGCRVFLQSAPLLLVFGKRRKTGRDRTEWGSGTGRGEALLRHDLYEYLGICGFFMS</sequence>